<evidence type="ECO:0000313" key="4">
    <source>
        <dbReference type="Proteomes" id="UP001529510"/>
    </source>
</evidence>
<comment type="caution">
    <text evidence="3">The sequence shown here is derived from an EMBL/GenBank/DDBJ whole genome shotgun (WGS) entry which is preliminary data.</text>
</comment>
<reference evidence="3 4" key="1">
    <citation type="submission" date="2024-05" db="EMBL/GenBank/DDBJ databases">
        <title>Genome sequencing and assembly of Indian major carp, Cirrhinus mrigala (Hamilton, 1822).</title>
        <authorList>
            <person name="Mohindra V."/>
            <person name="Chowdhury L.M."/>
            <person name="Lal K."/>
            <person name="Jena J.K."/>
        </authorList>
    </citation>
    <scope>NUCLEOTIDE SEQUENCE [LARGE SCALE GENOMIC DNA]</scope>
    <source>
        <strain evidence="3">CM1030</strain>
        <tissue evidence="3">Blood</tissue>
    </source>
</reference>
<feature type="non-terminal residue" evidence="3">
    <location>
        <position position="118"/>
    </location>
</feature>
<name>A0ABD0Q2A4_CIRMR</name>
<feature type="compositionally biased region" description="Polar residues" evidence="1">
    <location>
        <begin position="99"/>
        <end position="118"/>
    </location>
</feature>
<organism evidence="3 4">
    <name type="scientific">Cirrhinus mrigala</name>
    <name type="common">Mrigala</name>
    <dbReference type="NCBI Taxonomy" id="683832"/>
    <lineage>
        <taxon>Eukaryota</taxon>
        <taxon>Metazoa</taxon>
        <taxon>Chordata</taxon>
        <taxon>Craniata</taxon>
        <taxon>Vertebrata</taxon>
        <taxon>Euteleostomi</taxon>
        <taxon>Actinopterygii</taxon>
        <taxon>Neopterygii</taxon>
        <taxon>Teleostei</taxon>
        <taxon>Ostariophysi</taxon>
        <taxon>Cypriniformes</taxon>
        <taxon>Cyprinidae</taxon>
        <taxon>Labeoninae</taxon>
        <taxon>Labeonini</taxon>
        <taxon>Cirrhinus</taxon>
    </lineage>
</organism>
<evidence type="ECO:0000259" key="2">
    <source>
        <dbReference type="PROSITE" id="PS00028"/>
    </source>
</evidence>
<dbReference type="Proteomes" id="UP001529510">
    <property type="component" value="Unassembled WGS sequence"/>
</dbReference>
<keyword evidence="4" id="KW-1185">Reference proteome</keyword>
<feature type="region of interest" description="Disordered" evidence="1">
    <location>
        <begin position="82"/>
        <end position="118"/>
    </location>
</feature>
<dbReference type="PROSITE" id="PS00028">
    <property type="entry name" value="ZINC_FINGER_C2H2_1"/>
    <property type="match status" value="1"/>
</dbReference>
<accession>A0ABD0Q2A4</accession>
<dbReference type="InterPro" id="IPR013087">
    <property type="entry name" value="Znf_C2H2_type"/>
</dbReference>
<evidence type="ECO:0000256" key="1">
    <source>
        <dbReference type="SAM" id="MobiDB-lite"/>
    </source>
</evidence>
<dbReference type="AlphaFoldDB" id="A0ABD0Q2A4"/>
<protein>
    <recommendedName>
        <fullName evidence="2">C2H2-type domain-containing protein</fullName>
    </recommendedName>
</protein>
<feature type="domain" description="C2H2-type" evidence="2">
    <location>
        <begin position="68"/>
        <end position="88"/>
    </location>
</feature>
<gene>
    <name evidence="3" type="ORF">M9458_025860</name>
</gene>
<dbReference type="EMBL" id="JAMKFB020000012">
    <property type="protein sequence ID" value="KAL0180418.1"/>
    <property type="molecule type" value="Genomic_DNA"/>
</dbReference>
<proteinExistence type="predicted"/>
<sequence length="118" mass="11834">MSCIISSSAVIVMNEVISAVGSSASPVVLAGFTTLTYLRVHAQKHHGQEWKESGGGFGSAGSGGVLVCQLCGVHCKTPTQLQGHMGTHNPPAGDPGPVGTTTASSEAVPGSTVTLCNM</sequence>
<evidence type="ECO:0000313" key="3">
    <source>
        <dbReference type="EMBL" id="KAL0180418.1"/>
    </source>
</evidence>
<dbReference type="Gene3D" id="3.30.160.60">
    <property type="entry name" value="Classic Zinc Finger"/>
    <property type="match status" value="1"/>
</dbReference>